<evidence type="ECO:0000313" key="2">
    <source>
        <dbReference type="Proteomes" id="UP000479710"/>
    </source>
</evidence>
<name>A0A6G1CL07_9ORYZ</name>
<keyword evidence="2" id="KW-1185">Reference proteome</keyword>
<evidence type="ECO:0000313" key="1">
    <source>
        <dbReference type="EMBL" id="KAF0901335.1"/>
    </source>
</evidence>
<sequence length="87" mass="9713">MPRQVFEGLALPSLMCTDGLLTMCNGRLSFDHCLLAAHEPRLVVLHQLNVHTGLCLEGIRERLLALERFGCFFGLRPCGDDLVVLYS</sequence>
<dbReference type="AlphaFoldDB" id="A0A6G1CL07"/>
<proteinExistence type="predicted"/>
<accession>A0A6G1CL07</accession>
<organism evidence="1 2">
    <name type="scientific">Oryza meyeriana var. granulata</name>
    <dbReference type="NCBI Taxonomy" id="110450"/>
    <lineage>
        <taxon>Eukaryota</taxon>
        <taxon>Viridiplantae</taxon>
        <taxon>Streptophyta</taxon>
        <taxon>Embryophyta</taxon>
        <taxon>Tracheophyta</taxon>
        <taxon>Spermatophyta</taxon>
        <taxon>Magnoliopsida</taxon>
        <taxon>Liliopsida</taxon>
        <taxon>Poales</taxon>
        <taxon>Poaceae</taxon>
        <taxon>BOP clade</taxon>
        <taxon>Oryzoideae</taxon>
        <taxon>Oryzeae</taxon>
        <taxon>Oryzinae</taxon>
        <taxon>Oryza</taxon>
        <taxon>Oryza meyeriana</taxon>
    </lineage>
</organism>
<comment type="caution">
    <text evidence="1">The sequence shown here is derived from an EMBL/GenBank/DDBJ whole genome shotgun (WGS) entry which is preliminary data.</text>
</comment>
<reference evidence="1 2" key="1">
    <citation type="submission" date="2019-11" db="EMBL/GenBank/DDBJ databases">
        <title>Whole genome sequence of Oryza granulata.</title>
        <authorList>
            <person name="Li W."/>
        </authorList>
    </citation>
    <scope>NUCLEOTIDE SEQUENCE [LARGE SCALE GENOMIC DNA]</scope>
    <source>
        <strain evidence="2">cv. Menghai</strain>
        <tissue evidence="1">Leaf</tissue>
    </source>
</reference>
<dbReference type="Proteomes" id="UP000479710">
    <property type="component" value="Unassembled WGS sequence"/>
</dbReference>
<dbReference type="EMBL" id="SPHZ02000008">
    <property type="protein sequence ID" value="KAF0901335.1"/>
    <property type="molecule type" value="Genomic_DNA"/>
</dbReference>
<gene>
    <name evidence="1" type="ORF">E2562_000219</name>
</gene>
<protein>
    <submittedName>
        <fullName evidence="1">Uncharacterized protein</fullName>
    </submittedName>
</protein>